<keyword evidence="4 9" id="KW-0813">Transport</keyword>
<comment type="catalytic activity">
    <reaction evidence="8 9">
        <text>a ubiquinone + NADH + 5 H(+)(in) = a ubiquinol + NAD(+) + 4 H(+)(out)</text>
        <dbReference type="Rhea" id="RHEA:29091"/>
        <dbReference type="Rhea" id="RHEA-COMP:9565"/>
        <dbReference type="Rhea" id="RHEA-COMP:9566"/>
        <dbReference type="ChEBI" id="CHEBI:15378"/>
        <dbReference type="ChEBI" id="CHEBI:16389"/>
        <dbReference type="ChEBI" id="CHEBI:17976"/>
        <dbReference type="ChEBI" id="CHEBI:57540"/>
        <dbReference type="ChEBI" id="CHEBI:57945"/>
        <dbReference type="EC" id="7.1.1.2"/>
    </reaction>
</comment>
<evidence type="ECO:0000256" key="6">
    <source>
        <dbReference type="ARBA" id="ARBA00022989"/>
    </source>
</evidence>
<dbReference type="RefSeq" id="YP_009470517.1">
    <property type="nucleotide sequence ID" value="NC_037222.1"/>
</dbReference>
<evidence type="ECO:0000256" key="3">
    <source>
        <dbReference type="ARBA" id="ARBA00021007"/>
    </source>
</evidence>
<evidence type="ECO:0000256" key="7">
    <source>
        <dbReference type="ARBA" id="ARBA00023136"/>
    </source>
</evidence>
<organism evidence="11">
    <name type="scientific">Centruroides vittatus</name>
    <name type="common">Striped bark scorpion</name>
    <dbReference type="NCBI Taxonomy" id="120091"/>
    <lineage>
        <taxon>Eukaryota</taxon>
        <taxon>Metazoa</taxon>
        <taxon>Ecdysozoa</taxon>
        <taxon>Arthropoda</taxon>
        <taxon>Chelicerata</taxon>
        <taxon>Arachnida</taxon>
        <taxon>Scorpiones</taxon>
        <taxon>Buthida</taxon>
        <taxon>Buthoidea</taxon>
        <taxon>Buthidae</taxon>
        <taxon>Centruroides</taxon>
    </lineage>
</organism>
<dbReference type="CTD" id="4537"/>
<dbReference type="GO" id="GO:0008137">
    <property type="term" value="F:NADH dehydrogenase (ubiquinone) activity"/>
    <property type="evidence" value="ECO:0007669"/>
    <property type="project" value="UniProtKB-UniRule"/>
</dbReference>
<dbReference type="Pfam" id="PF00507">
    <property type="entry name" value="Oxidored_q4"/>
    <property type="match status" value="1"/>
</dbReference>
<evidence type="ECO:0000256" key="4">
    <source>
        <dbReference type="ARBA" id="ARBA00022448"/>
    </source>
</evidence>
<keyword evidence="10" id="KW-0732">Signal</keyword>
<keyword evidence="9" id="KW-0679">Respiratory chain</keyword>
<dbReference type="Gene3D" id="1.20.58.1610">
    <property type="entry name" value="NADH:ubiquinone/plastoquinone oxidoreductase, chain 3"/>
    <property type="match status" value="1"/>
</dbReference>
<dbReference type="EC" id="7.1.1.2" evidence="9"/>
<dbReference type="EMBL" id="MF975702">
    <property type="protein sequence ID" value="AVF96945.1"/>
    <property type="molecule type" value="Genomic_DNA"/>
</dbReference>
<dbReference type="GO" id="GO:0031966">
    <property type="term" value="C:mitochondrial membrane"/>
    <property type="evidence" value="ECO:0007669"/>
    <property type="project" value="UniProtKB-SubCell"/>
</dbReference>
<gene>
    <name evidence="11" type="primary">ND3</name>
</gene>
<feature type="transmembrane region" description="Helical" evidence="9">
    <location>
        <begin position="83"/>
        <end position="102"/>
    </location>
</feature>
<protein>
    <recommendedName>
        <fullName evidence="3 9">NADH-ubiquinone oxidoreductase chain 3</fullName>
        <ecNumber evidence="9">7.1.1.2</ecNumber>
    </recommendedName>
</protein>
<geneLocation type="mitochondrion" evidence="11"/>
<evidence type="ECO:0000256" key="2">
    <source>
        <dbReference type="ARBA" id="ARBA00008472"/>
    </source>
</evidence>
<dbReference type="PANTHER" id="PTHR11058:SF9">
    <property type="entry name" value="NADH-UBIQUINONE OXIDOREDUCTASE CHAIN 3"/>
    <property type="match status" value="1"/>
</dbReference>
<keyword evidence="7 9" id="KW-0472">Membrane</keyword>
<dbReference type="InterPro" id="IPR038430">
    <property type="entry name" value="NDAH_ubi_oxred_su3_sf"/>
</dbReference>
<keyword evidence="9" id="KW-0249">Electron transport</keyword>
<dbReference type="PANTHER" id="PTHR11058">
    <property type="entry name" value="NADH-UBIQUINONE OXIDOREDUCTASE CHAIN 3"/>
    <property type="match status" value="1"/>
</dbReference>
<sequence>MFVLGVFFCFILGVVVWCLGGILASSMEVDSEKGSAYECGFESFVMARVPFSLQFFLVGVIFLIFDVEIVLMLPLIFLFDYGLVLFVLFTLFVLILLFGLYFEWKEGSLEWVK</sequence>
<keyword evidence="9" id="KW-0520">NAD</keyword>
<evidence type="ECO:0000313" key="11">
    <source>
        <dbReference type="EMBL" id="AVF96945.1"/>
    </source>
</evidence>
<reference evidence="11" key="1">
    <citation type="journal article" date="2017" name="Mitochondrial DNA Part B Resour">
        <title>The complete mitochondrial genome of the scorpion Centruroides vittatus (Arachnida: Scorpiones).</title>
        <authorList>
            <person name="Rhoads D.D."/>
            <person name="Pummill J.F."/>
        </authorList>
    </citation>
    <scope>NUCLEOTIDE SEQUENCE</scope>
</reference>
<feature type="transmembrane region" description="Helical" evidence="9">
    <location>
        <begin position="53"/>
        <end position="76"/>
    </location>
</feature>
<accession>A0A343UQH0</accession>
<feature type="signal peptide" evidence="10">
    <location>
        <begin position="1"/>
        <end position="24"/>
    </location>
</feature>
<comment type="similarity">
    <text evidence="2 9">Belongs to the complex I subunit 3 family.</text>
</comment>
<keyword evidence="5 9" id="KW-0812">Transmembrane</keyword>
<evidence type="ECO:0000256" key="9">
    <source>
        <dbReference type="RuleBase" id="RU003640"/>
    </source>
</evidence>
<keyword evidence="6 9" id="KW-1133">Transmembrane helix</keyword>
<name>A0A343UQH0_CENVT</name>
<feature type="chain" id="PRO_5016583010" description="NADH-ubiquinone oxidoreductase chain 3" evidence="10">
    <location>
        <begin position="25"/>
        <end position="113"/>
    </location>
</feature>
<evidence type="ECO:0000256" key="10">
    <source>
        <dbReference type="SAM" id="SignalP"/>
    </source>
</evidence>
<evidence type="ECO:0000256" key="5">
    <source>
        <dbReference type="ARBA" id="ARBA00022692"/>
    </source>
</evidence>
<evidence type="ECO:0000256" key="8">
    <source>
        <dbReference type="ARBA" id="ARBA00049551"/>
    </source>
</evidence>
<comment type="subcellular location">
    <subcellularLocation>
        <location evidence="1">Membrane</location>
    </subcellularLocation>
    <subcellularLocation>
        <location evidence="9">Mitochondrion membrane</location>
        <topology evidence="9">Multi-pass membrane protein</topology>
    </subcellularLocation>
</comment>
<proteinExistence type="inferred from homology"/>
<keyword evidence="9 11" id="KW-0496">Mitochondrion</keyword>
<keyword evidence="9" id="KW-1278">Translocase</keyword>
<dbReference type="InterPro" id="IPR000440">
    <property type="entry name" value="NADH_UbQ/plastoQ_OxRdtase_su3"/>
</dbReference>
<dbReference type="GO" id="GO:0030964">
    <property type="term" value="C:NADH dehydrogenase complex"/>
    <property type="evidence" value="ECO:0007669"/>
    <property type="project" value="TreeGrafter"/>
</dbReference>
<dbReference type="AlphaFoldDB" id="A0A343UQH0"/>
<dbReference type="GeneID" id="36278549"/>
<keyword evidence="9" id="KW-0830">Ubiquinone</keyword>
<comment type="function">
    <text evidence="9">Core subunit of the mitochondrial membrane respiratory chain NADH dehydrogenase (Complex I) which catalyzes electron transfer from NADH through the respiratory chain, using ubiquinone as an electron acceptor. Essential for the catalytic activity of complex I.</text>
</comment>
<evidence type="ECO:0000256" key="1">
    <source>
        <dbReference type="ARBA" id="ARBA00004370"/>
    </source>
</evidence>